<keyword evidence="2" id="KW-1185">Reference proteome</keyword>
<evidence type="ECO:0000313" key="2">
    <source>
        <dbReference type="Proteomes" id="UP000002669"/>
    </source>
</evidence>
<proteinExistence type="predicted"/>
<dbReference type="VEuPathDB" id="FungiDB:MGYG_06809"/>
<evidence type="ECO:0000313" key="1">
    <source>
        <dbReference type="EMBL" id="EFR03809.1"/>
    </source>
</evidence>
<sequence length="70" mass="8147">MIGPKKHLVTKYLTRATRFGDKVTDQFHELTSIRRVSCPLVDWVVNLMKAYIDIQPCYRAQTSHPRTVTN</sequence>
<dbReference type="EMBL" id="DS989827">
    <property type="protein sequence ID" value="EFR03809.1"/>
    <property type="molecule type" value="Genomic_DNA"/>
</dbReference>
<gene>
    <name evidence="1" type="ORF">MGYG_06809</name>
</gene>
<organism evidence="2">
    <name type="scientific">Arthroderma gypseum (strain ATCC MYA-4604 / CBS 118893)</name>
    <name type="common">Microsporum gypseum</name>
    <dbReference type="NCBI Taxonomy" id="535722"/>
    <lineage>
        <taxon>Eukaryota</taxon>
        <taxon>Fungi</taxon>
        <taxon>Dikarya</taxon>
        <taxon>Ascomycota</taxon>
        <taxon>Pezizomycotina</taxon>
        <taxon>Eurotiomycetes</taxon>
        <taxon>Eurotiomycetidae</taxon>
        <taxon>Onygenales</taxon>
        <taxon>Arthrodermataceae</taxon>
        <taxon>Nannizzia</taxon>
    </lineage>
</organism>
<dbReference type="RefSeq" id="XP_003170817.1">
    <property type="nucleotide sequence ID" value="XM_003170769.1"/>
</dbReference>
<name>E4V194_ARTGP</name>
<dbReference type="InParanoid" id="E4V194"/>
<dbReference type="AlphaFoldDB" id="E4V194"/>
<dbReference type="GeneID" id="10026060"/>
<dbReference type="Proteomes" id="UP000002669">
    <property type="component" value="Unassembled WGS sequence"/>
</dbReference>
<dbReference type="HOGENOM" id="CLU_2757301_0_0_1"/>
<accession>E4V194</accession>
<reference evidence="2" key="1">
    <citation type="journal article" date="2012" name="MBio">
        <title>Comparative genome analysis of Trichophyton rubrum and related dermatophytes reveals candidate genes involved in infection.</title>
        <authorList>
            <person name="Martinez D.A."/>
            <person name="Oliver B.G."/>
            <person name="Graeser Y."/>
            <person name="Goldberg J.M."/>
            <person name="Li W."/>
            <person name="Martinez-Rossi N.M."/>
            <person name="Monod M."/>
            <person name="Shelest E."/>
            <person name="Barton R.C."/>
            <person name="Birch E."/>
            <person name="Brakhage A.A."/>
            <person name="Chen Z."/>
            <person name="Gurr S.J."/>
            <person name="Heiman D."/>
            <person name="Heitman J."/>
            <person name="Kosti I."/>
            <person name="Rossi A."/>
            <person name="Saif S."/>
            <person name="Samalova M."/>
            <person name="Saunders C.W."/>
            <person name="Shea T."/>
            <person name="Summerbell R.C."/>
            <person name="Xu J."/>
            <person name="Young S."/>
            <person name="Zeng Q."/>
            <person name="Birren B.W."/>
            <person name="Cuomo C.A."/>
            <person name="White T.C."/>
        </authorList>
    </citation>
    <scope>NUCLEOTIDE SEQUENCE [LARGE SCALE GENOMIC DNA]</scope>
    <source>
        <strain evidence="2">ATCC MYA-4604 / CBS 118893</strain>
    </source>
</reference>
<protein>
    <submittedName>
        <fullName evidence="1">Uncharacterized protein</fullName>
    </submittedName>
</protein>